<keyword evidence="2" id="KW-0175">Coiled coil</keyword>
<evidence type="ECO:0000259" key="3">
    <source>
        <dbReference type="PROSITE" id="PS50943"/>
    </source>
</evidence>
<comment type="caution">
    <text evidence="4">The sequence shown here is derived from an EMBL/GenBank/DDBJ whole genome shotgun (WGS) entry which is preliminary data.</text>
</comment>
<evidence type="ECO:0000256" key="1">
    <source>
        <dbReference type="ARBA" id="ARBA00023125"/>
    </source>
</evidence>
<dbReference type="CDD" id="cd00093">
    <property type="entry name" value="HTH_XRE"/>
    <property type="match status" value="1"/>
</dbReference>
<keyword evidence="1" id="KW-0238">DNA-binding</keyword>
<dbReference type="EMBL" id="QSQP01000004">
    <property type="protein sequence ID" value="RGK44160.1"/>
    <property type="molecule type" value="Genomic_DNA"/>
</dbReference>
<gene>
    <name evidence="4" type="ORF">DXD13_04255</name>
</gene>
<dbReference type="Gene3D" id="1.10.260.40">
    <property type="entry name" value="lambda repressor-like DNA-binding domains"/>
    <property type="match status" value="1"/>
</dbReference>
<feature type="coiled-coil region" evidence="2">
    <location>
        <begin position="121"/>
        <end position="182"/>
    </location>
</feature>
<dbReference type="GO" id="GO:0003677">
    <property type="term" value="F:DNA binding"/>
    <property type="evidence" value="ECO:0007669"/>
    <property type="project" value="UniProtKB-KW"/>
</dbReference>
<evidence type="ECO:0000256" key="2">
    <source>
        <dbReference type="SAM" id="Coils"/>
    </source>
</evidence>
<reference evidence="4 5" key="1">
    <citation type="submission" date="2018-08" db="EMBL/GenBank/DDBJ databases">
        <title>A genome reference for cultivated species of the human gut microbiota.</title>
        <authorList>
            <person name="Zou Y."/>
            <person name="Xue W."/>
            <person name="Luo G."/>
        </authorList>
    </citation>
    <scope>NUCLEOTIDE SEQUENCE [LARGE SCALE GENOMIC DNA]</scope>
    <source>
        <strain evidence="4 5">TF11-15AC</strain>
    </source>
</reference>
<proteinExistence type="predicted"/>
<dbReference type="InterPro" id="IPR001387">
    <property type="entry name" value="Cro/C1-type_HTH"/>
</dbReference>
<organism evidence="4 5">
    <name type="scientific">Agathobacter rectalis</name>
    <dbReference type="NCBI Taxonomy" id="39491"/>
    <lineage>
        <taxon>Bacteria</taxon>
        <taxon>Bacillati</taxon>
        <taxon>Bacillota</taxon>
        <taxon>Clostridia</taxon>
        <taxon>Lachnospirales</taxon>
        <taxon>Lachnospiraceae</taxon>
        <taxon>Agathobacter</taxon>
    </lineage>
</organism>
<name>A0A3E4M354_9FIRM</name>
<dbReference type="RefSeq" id="WP_117685465.1">
    <property type="nucleotide sequence ID" value="NZ_QSQP01000004.1"/>
</dbReference>
<dbReference type="PANTHER" id="PTHR46558">
    <property type="entry name" value="TRACRIPTIONAL REGULATORY PROTEIN-RELATED-RELATED"/>
    <property type="match status" value="1"/>
</dbReference>
<dbReference type="PANTHER" id="PTHR46558:SF11">
    <property type="entry name" value="HTH-TYPE TRANSCRIPTIONAL REGULATOR XRE"/>
    <property type="match status" value="1"/>
</dbReference>
<dbReference type="SUPFAM" id="SSF47413">
    <property type="entry name" value="lambda repressor-like DNA-binding domains"/>
    <property type="match status" value="1"/>
</dbReference>
<protein>
    <submittedName>
        <fullName evidence="4">XRE family transcriptional regulator</fullName>
    </submittedName>
</protein>
<feature type="domain" description="HTH cro/C1-type" evidence="3">
    <location>
        <begin position="8"/>
        <end position="62"/>
    </location>
</feature>
<evidence type="ECO:0000313" key="4">
    <source>
        <dbReference type="EMBL" id="RGK44160.1"/>
    </source>
</evidence>
<dbReference type="Pfam" id="PF01381">
    <property type="entry name" value="HTH_3"/>
    <property type="match status" value="1"/>
</dbReference>
<accession>A0A3E4M354</accession>
<sequence>MSKFANRLISLRKERNLTQEDIAKIIYKKRSTVSGYETEGKQPDLDTVCLLAKYFGVSTDYLLGYTDRPNHSEDVFYNDTVNFQKHFNSLPAELRPAVSKCFDDFYRLLNRDMKCARPERIALYEELLRTLQSLRSEIQKKIEATGGAVTDPVVLSDLMALQSQLKNEIASLLDRLMQADMEIAFNVKNGVTGEFSGKTAM</sequence>
<dbReference type="AlphaFoldDB" id="A0A3E4M354"/>
<dbReference type="Proteomes" id="UP000261052">
    <property type="component" value="Unassembled WGS sequence"/>
</dbReference>
<dbReference type="PROSITE" id="PS50943">
    <property type="entry name" value="HTH_CROC1"/>
    <property type="match status" value="1"/>
</dbReference>
<dbReference type="InterPro" id="IPR010982">
    <property type="entry name" value="Lambda_DNA-bd_dom_sf"/>
</dbReference>
<evidence type="ECO:0000313" key="5">
    <source>
        <dbReference type="Proteomes" id="UP000261052"/>
    </source>
</evidence>
<dbReference type="SMART" id="SM00530">
    <property type="entry name" value="HTH_XRE"/>
    <property type="match status" value="1"/>
</dbReference>